<reference evidence="3 4" key="1">
    <citation type="journal article" date="2014" name="Genome Biol. Evol.">
        <title>The secreted proteins of Achlya hypogyna and Thraustotheca clavata identify the ancestral oomycete secretome and reveal gene acquisitions by horizontal gene transfer.</title>
        <authorList>
            <person name="Misner I."/>
            <person name="Blouin N."/>
            <person name="Leonard G."/>
            <person name="Richards T.A."/>
            <person name="Lane C.E."/>
        </authorList>
    </citation>
    <scope>NUCLEOTIDE SEQUENCE [LARGE SCALE GENOMIC DNA]</scope>
    <source>
        <strain evidence="3 4">ATCC 48635</strain>
    </source>
</reference>
<proteinExistence type="predicted"/>
<name>A0A1V9YU85_ACHHY</name>
<dbReference type="EMBL" id="JNBR01000847">
    <property type="protein sequence ID" value="OQR89345.1"/>
    <property type="molecule type" value="Genomic_DNA"/>
</dbReference>
<comment type="caution">
    <text evidence="3">The sequence shown here is derived from an EMBL/GenBank/DDBJ whole genome shotgun (WGS) entry which is preliminary data.</text>
</comment>
<keyword evidence="2" id="KW-0732">Signal</keyword>
<dbReference type="Proteomes" id="UP000243579">
    <property type="component" value="Unassembled WGS sequence"/>
</dbReference>
<gene>
    <name evidence="3" type="ORF">ACHHYP_20259</name>
</gene>
<protein>
    <recommendedName>
        <fullName evidence="5">Secreted protein</fullName>
    </recommendedName>
</protein>
<evidence type="ECO:0000313" key="4">
    <source>
        <dbReference type="Proteomes" id="UP000243579"/>
    </source>
</evidence>
<evidence type="ECO:0000313" key="3">
    <source>
        <dbReference type="EMBL" id="OQR89345.1"/>
    </source>
</evidence>
<dbReference type="OrthoDB" id="67735at2759"/>
<accession>A0A1V9YU85</accession>
<evidence type="ECO:0000256" key="1">
    <source>
        <dbReference type="SAM" id="MobiDB-lite"/>
    </source>
</evidence>
<evidence type="ECO:0000256" key="2">
    <source>
        <dbReference type="SAM" id="SignalP"/>
    </source>
</evidence>
<feature type="chain" id="PRO_5012664174" description="Secreted protein" evidence="2">
    <location>
        <begin position="16"/>
        <end position="137"/>
    </location>
</feature>
<evidence type="ECO:0008006" key="5">
    <source>
        <dbReference type="Google" id="ProtNLM"/>
    </source>
</evidence>
<dbReference type="AlphaFoldDB" id="A0A1V9YU85"/>
<feature type="signal peptide" evidence="2">
    <location>
        <begin position="1"/>
        <end position="15"/>
    </location>
</feature>
<organism evidence="3 4">
    <name type="scientific">Achlya hypogyna</name>
    <name type="common">Oomycete</name>
    <name type="synonym">Protoachlya hypogyna</name>
    <dbReference type="NCBI Taxonomy" id="1202772"/>
    <lineage>
        <taxon>Eukaryota</taxon>
        <taxon>Sar</taxon>
        <taxon>Stramenopiles</taxon>
        <taxon>Oomycota</taxon>
        <taxon>Saprolegniomycetes</taxon>
        <taxon>Saprolegniales</taxon>
        <taxon>Achlyaceae</taxon>
        <taxon>Achlya</taxon>
    </lineage>
</organism>
<sequence>MMLLKALLLAGVVGANETSRFHVCGAGLEELNGLYEIDEEAVSDNAPVYTRVDGLGEKLKADYRLFRHQGFWAFADFSAWPPQVAFRCDPTQPSGRDTCYRHDNTPPFSGYTPRVPDDKHIAPPTLQLHPCTDKQDL</sequence>
<feature type="region of interest" description="Disordered" evidence="1">
    <location>
        <begin position="92"/>
        <end position="137"/>
    </location>
</feature>
<keyword evidence="4" id="KW-1185">Reference proteome</keyword>